<feature type="domain" description="Histidine kinase" evidence="10">
    <location>
        <begin position="165"/>
        <end position="380"/>
    </location>
</feature>
<protein>
    <recommendedName>
        <fullName evidence="3">histidine kinase</fullName>
        <ecNumber evidence="3">2.7.13.3</ecNumber>
    </recommendedName>
</protein>
<comment type="subcellular location">
    <subcellularLocation>
        <location evidence="2">Membrane</location>
    </subcellularLocation>
</comment>
<feature type="transmembrane region" description="Helical" evidence="9">
    <location>
        <begin position="94"/>
        <end position="118"/>
    </location>
</feature>
<keyword evidence="4" id="KW-0597">Phosphoprotein</keyword>
<feature type="coiled-coil region" evidence="8">
    <location>
        <begin position="124"/>
        <end position="158"/>
    </location>
</feature>
<dbReference type="InterPro" id="IPR036097">
    <property type="entry name" value="HisK_dim/P_sf"/>
</dbReference>
<keyword evidence="9" id="KW-0812">Transmembrane</keyword>
<keyword evidence="7" id="KW-0902">Two-component regulatory system</keyword>
<dbReference type="InterPro" id="IPR004358">
    <property type="entry name" value="Sig_transdc_His_kin-like_C"/>
</dbReference>
<dbReference type="InterPro" id="IPR003661">
    <property type="entry name" value="HisK_dim/P_dom"/>
</dbReference>
<dbReference type="InterPro" id="IPR050351">
    <property type="entry name" value="BphY/WalK/GraS-like"/>
</dbReference>
<evidence type="ECO:0000256" key="7">
    <source>
        <dbReference type="ARBA" id="ARBA00023012"/>
    </source>
</evidence>
<name>A0ABQ0BV23_9FIRM</name>
<dbReference type="SUPFAM" id="SSF55874">
    <property type="entry name" value="ATPase domain of HSP90 chaperone/DNA topoisomerase II/histidine kinase"/>
    <property type="match status" value="1"/>
</dbReference>
<sequence>MDKGRNKRIMVFLGLLVLLLSGTLYTAVRWIDTVHMENQELLGRLLLTKPTTEGGYVSAVEGKEEIDREQALAAGQTAEAAYGYSGRYAVISPAVASFLPVLLLAASFFVLLLAFLILHQKKLQNRTELKLFELEDKAVQLTQENSLLKSRIEREAAETKTLVTDISHQLKTPLASLKMCYEIADTSRFTKEEQHSFLMQGKNEVFKLENLTKSLIQLSRLETNMIRLEPVYESLKKTLQGAVSSVYMKAYRKNIAISVSEFEDENVLQDPRWTQEALVNILDNAVKYSAPNTAVEIRVEPMVSYYLIEIEDQGIGIPKEERNQIFKRFYRGRSSAVQETDGSGVGLYLTRKILEEQGGSICVKSGRKGCIFQITYPKTSHRLS</sequence>
<dbReference type="InterPro" id="IPR003594">
    <property type="entry name" value="HATPase_dom"/>
</dbReference>
<evidence type="ECO:0000256" key="6">
    <source>
        <dbReference type="ARBA" id="ARBA00022777"/>
    </source>
</evidence>
<evidence type="ECO:0000256" key="9">
    <source>
        <dbReference type="SAM" id="Phobius"/>
    </source>
</evidence>
<evidence type="ECO:0000256" key="8">
    <source>
        <dbReference type="SAM" id="Coils"/>
    </source>
</evidence>
<dbReference type="Pfam" id="PF00512">
    <property type="entry name" value="HisKA"/>
    <property type="match status" value="1"/>
</dbReference>
<keyword evidence="9" id="KW-0472">Membrane</keyword>
<evidence type="ECO:0000256" key="2">
    <source>
        <dbReference type="ARBA" id="ARBA00004370"/>
    </source>
</evidence>
<dbReference type="SMART" id="SM00388">
    <property type="entry name" value="HisKA"/>
    <property type="match status" value="1"/>
</dbReference>
<keyword evidence="6" id="KW-0418">Kinase</keyword>
<dbReference type="Gene3D" id="3.30.565.10">
    <property type="entry name" value="Histidine kinase-like ATPase, C-terminal domain"/>
    <property type="match status" value="1"/>
</dbReference>
<dbReference type="InterPro" id="IPR005467">
    <property type="entry name" value="His_kinase_dom"/>
</dbReference>
<keyword evidence="5" id="KW-0808">Transferase</keyword>
<dbReference type="PANTHER" id="PTHR45453:SF1">
    <property type="entry name" value="PHOSPHATE REGULON SENSOR PROTEIN PHOR"/>
    <property type="match status" value="1"/>
</dbReference>
<accession>A0ABQ0BV23</accession>
<dbReference type="PANTHER" id="PTHR45453">
    <property type="entry name" value="PHOSPHATE REGULON SENSOR PROTEIN PHOR"/>
    <property type="match status" value="1"/>
</dbReference>
<dbReference type="RefSeq" id="WP_052099575.1">
    <property type="nucleotide sequence ID" value="NZ_BAABZQ010000001.1"/>
</dbReference>
<dbReference type="EC" id="2.7.13.3" evidence="3"/>
<comment type="caution">
    <text evidence="11">The sequence shown here is derived from an EMBL/GenBank/DDBJ whole genome shotgun (WGS) entry which is preliminary data.</text>
</comment>
<dbReference type="EMBL" id="BAABZQ010000001">
    <property type="protein sequence ID" value="GAA6500375.1"/>
    <property type="molecule type" value="Genomic_DNA"/>
</dbReference>
<evidence type="ECO:0000313" key="11">
    <source>
        <dbReference type="EMBL" id="GAA6500375.1"/>
    </source>
</evidence>
<dbReference type="InterPro" id="IPR036890">
    <property type="entry name" value="HATPase_C_sf"/>
</dbReference>
<dbReference type="Proteomes" id="UP001600941">
    <property type="component" value="Unassembled WGS sequence"/>
</dbReference>
<reference evidence="11 12" key="1">
    <citation type="submission" date="2024-04" db="EMBL/GenBank/DDBJ databases">
        <title>Defined microbial consortia suppress multidrug-resistant proinflammatory Enterobacteriaceae via ecological control.</title>
        <authorList>
            <person name="Furuichi M."/>
            <person name="Kawaguchi T."/>
            <person name="Pust M."/>
            <person name="Yasuma K."/>
            <person name="Plichta D."/>
            <person name="Hasegawa N."/>
            <person name="Ohya T."/>
            <person name="Bhattarai S."/>
            <person name="Sasajima S."/>
            <person name="Aoto Y."/>
            <person name="Tuganbaev T."/>
            <person name="Yaginuma M."/>
            <person name="Ueda M."/>
            <person name="Okahashi N."/>
            <person name="Amafuji K."/>
            <person name="Kiridooshi Y."/>
            <person name="Sugita K."/>
            <person name="Strazar M."/>
            <person name="Skelly A."/>
            <person name="Suda W."/>
            <person name="Hattori M."/>
            <person name="Nakamoto N."/>
            <person name="Caballero S."/>
            <person name="Norman J."/>
            <person name="Olle B."/>
            <person name="Tanoue T."/>
            <person name="Arita M."/>
            <person name="Bucci V."/>
            <person name="Atarashi K."/>
            <person name="Xavier R."/>
            <person name="Honda K."/>
        </authorList>
    </citation>
    <scope>NUCLEOTIDE SEQUENCE [LARGE SCALE GENOMIC DNA]</scope>
    <source>
        <strain evidence="12">k34-0107-D12</strain>
    </source>
</reference>
<organism evidence="11 12">
    <name type="scientific">Blautia parvula</name>
    <dbReference type="NCBI Taxonomy" id="2877527"/>
    <lineage>
        <taxon>Bacteria</taxon>
        <taxon>Bacillati</taxon>
        <taxon>Bacillota</taxon>
        <taxon>Clostridia</taxon>
        <taxon>Lachnospirales</taxon>
        <taxon>Lachnospiraceae</taxon>
        <taxon>Blautia</taxon>
    </lineage>
</organism>
<evidence type="ECO:0000256" key="5">
    <source>
        <dbReference type="ARBA" id="ARBA00022679"/>
    </source>
</evidence>
<dbReference type="Gene3D" id="1.10.287.130">
    <property type="match status" value="1"/>
</dbReference>
<dbReference type="PRINTS" id="PR00344">
    <property type="entry name" value="BCTRLSENSOR"/>
</dbReference>
<comment type="catalytic activity">
    <reaction evidence="1">
        <text>ATP + protein L-histidine = ADP + protein N-phospho-L-histidine.</text>
        <dbReference type="EC" id="2.7.13.3"/>
    </reaction>
</comment>
<dbReference type="CDD" id="cd00082">
    <property type="entry name" value="HisKA"/>
    <property type="match status" value="1"/>
</dbReference>
<evidence type="ECO:0000256" key="1">
    <source>
        <dbReference type="ARBA" id="ARBA00000085"/>
    </source>
</evidence>
<dbReference type="PROSITE" id="PS50109">
    <property type="entry name" value="HIS_KIN"/>
    <property type="match status" value="1"/>
</dbReference>
<proteinExistence type="predicted"/>
<evidence type="ECO:0000259" key="10">
    <source>
        <dbReference type="PROSITE" id="PS50109"/>
    </source>
</evidence>
<keyword evidence="9" id="KW-1133">Transmembrane helix</keyword>
<evidence type="ECO:0000313" key="12">
    <source>
        <dbReference type="Proteomes" id="UP001600941"/>
    </source>
</evidence>
<gene>
    <name evidence="11" type="ORF">K340107D12_31910</name>
</gene>
<keyword evidence="8" id="KW-0175">Coiled coil</keyword>
<dbReference type="SMART" id="SM00387">
    <property type="entry name" value="HATPase_c"/>
    <property type="match status" value="1"/>
</dbReference>
<dbReference type="CDD" id="cd00075">
    <property type="entry name" value="HATPase"/>
    <property type="match status" value="1"/>
</dbReference>
<keyword evidence="12" id="KW-1185">Reference proteome</keyword>
<dbReference type="SUPFAM" id="SSF47384">
    <property type="entry name" value="Homodimeric domain of signal transducing histidine kinase"/>
    <property type="match status" value="1"/>
</dbReference>
<evidence type="ECO:0000256" key="4">
    <source>
        <dbReference type="ARBA" id="ARBA00022553"/>
    </source>
</evidence>
<evidence type="ECO:0000256" key="3">
    <source>
        <dbReference type="ARBA" id="ARBA00012438"/>
    </source>
</evidence>
<dbReference type="Pfam" id="PF02518">
    <property type="entry name" value="HATPase_c"/>
    <property type="match status" value="1"/>
</dbReference>